<evidence type="ECO:0000256" key="2">
    <source>
        <dbReference type="SAM" id="SignalP"/>
    </source>
</evidence>
<evidence type="ECO:0000313" key="4">
    <source>
        <dbReference type="Proteomes" id="UP000030960"/>
    </source>
</evidence>
<proteinExistence type="inferred from homology"/>
<keyword evidence="2" id="KW-0732">Signal</keyword>
<dbReference type="Gene3D" id="3.40.190.10">
    <property type="entry name" value="Periplasmic binding protein-like II"/>
    <property type="match status" value="1"/>
</dbReference>
<dbReference type="SUPFAM" id="SSF53850">
    <property type="entry name" value="Periplasmic binding protein-like II"/>
    <property type="match status" value="1"/>
</dbReference>
<dbReference type="PATRIC" id="fig|1515334.3.peg.5687"/>
<dbReference type="PANTHER" id="PTHR42928:SF5">
    <property type="entry name" value="BLR1237 PROTEIN"/>
    <property type="match status" value="1"/>
</dbReference>
<dbReference type="PANTHER" id="PTHR42928">
    <property type="entry name" value="TRICARBOXYLATE-BINDING PROTEIN"/>
    <property type="match status" value="1"/>
</dbReference>
<dbReference type="InterPro" id="IPR042100">
    <property type="entry name" value="Bug_dom1"/>
</dbReference>
<feature type="chain" id="PRO_5002083045" evidence="2">
    <location>
        <begin position="27"/>
        <end position="325"/>
    </location>
</feature>
<feature type="signal peptide" evidence="2">
    <location>
        <begin position="1"/>
        <end position="26"/>
    </location>
</feature>
<dbReference type="InterPro" id="IPR005064">
    <property type="entry name" value="BUG"/>
</dbReference>
<dbReference type="AlphaFoldDB" id="A0A0B3SGP0"/>
<evidence type="ECO:0000313" key="3">
    <source>
        <dbReference type="EMBL" id="KHQ49769.1"/>
    </source>
</evidence>
<organism evidence="3 4">
    <name type="scientific">Mameliella alba</name>
    <dbReference type="NCBI Taxonomy" id="561184"/>
    <lineage>
        <taxon>Bacteria</taxon>
        <taxon>Pseudomonadati</taxon>
        <taxon>Pseudomonadota</taxon>
        <taxon>Alphaproteobacteria</taxon>
        <taxon>Rhodobacterales</taxon>
        <taxon>Roseobacteraceae</taxon>
        <taxon>Mameliella</taxon>
    </lineage>
</organism>
<reference evidence="3 4" key="1">
    <citation type="submission" date="2014-10" db="EMBL/GenBank/DDBJ databases">
        <title>Genome sequence of Ponticoccus sp. strain UMTAT08 isolated from clonal culture of toxic dinoflagellate Alexandrium tamiyavanichii.</title>
        <authorList>
            <person name="Gan H.Y."/>
            <person name="Muhd D.-D."/>
            <person name="Mohd Noor M.E."/>
            <person name="Yeong Y.S."/>
            <person name="Usup G."/>
        </authorList>
    </citation>
    <scope>NUCLEOTIDE SEQUENCE [LARGE SCALE GENOMIC DNA]</scope>
    <source>
        <strain evidence="3 4">UMTAT08</strain>
    </source>
</reference>
<gene>
    <name evidence="3" type="ORF">OA50_05695</name>
</gene>
<dbReference type="PIRSF" id="PIRSF017082">
    <property type="entry name" value="YflP"/>
    <property type="match status" value="1"/>
</dbReference>
<comment type="caution">
    <text evidence="3">The sequence shown here is derived from an EMBL/GenBank/DDBJ whole genome shotgun (WGS) entry which is preliminary data.</text>
</comment>
<accession>A0A0B3SGP0</accession>
<dbReference type="CDD" id="cd07012">
    <property type="entry name" value="PBP2_Bug_TTT"/>
    <property type="match status" value="1"/>
</dbReference>
<sequence>MLARYFLKYAKYSSLALVALAGSATAEGYPERVVRMVVPFAAGGGTDVLGRAFAKELTEAFGQNVIVENIGGAAGFIGTQDVVRSDADGYTLLFAPTAPYTMAEHATPPATYDPAEDLIPVARIAAQPILFSVRSDSGFDTLADFLAVAKDDPGYLSFSSSGAGGEMHLTGEKLKQASGVDLLHVGYRGGGPAILALVSGEVDMMPVVTGSIMAYILDGSVKALATTAPERLEKLPDVPTMTELGYPEVDHIPSWGVFVPAGTPDEVVAVLQEVSEKTATSVAFVEYLDTLSISPAYLPGADFLEVLKVQADGFGELMSTLDLGQ</sequence>
<dbReference type="STRING" id="561184.SAMN05216376_11214"/>
<dbReference type="Proteomes" id="UP000030960">
    <property type="component" value="Unassembled WGS sequence"/>
</dbReference>
<keyword evidence="4" id="KW-1185">Reference proteome</keyword>
<dbReference type="Pfam" id="PF03401">
    <property type="entry name" value="TctC"/>
    <property type="match status" value="1"/>
</dbReference>
<evidence type="ECO:0000256" key="1">
    <source>
        <dbReference type="ARBA" id="ARBA00006987"/>
    </source>
</evidence>
<protein>
    <submittedName>
        <fullName evidence="3">Tricarboxylate transport protein TctC</fullName>
    </submittedName>
</protein>
<dbReference type="Gene3D" id="3.40.190.150">
    <property type="entry name" value="Bordetella uptake gene, domain 1"/>
    <property type="match status" value="1"/>
</dbReference>
<dbReference type="EMBL" id="JSUQ01000043">
    <property type="protein sequence ID" value="KHQ49769.1"/>
    <property type="molecule type" value="Genomic_DNA"/>
</dbReference>
<comment type="similarity">
    <text evidence="1">Belongs to the UPF0065 (bug) family.</text>
</comment>
<name>A0A0B3SGP0_9RHOB</name>